<reference evidence="1 2" key="1">
    <citation type="submission" date="2017-06" db="EMBL/GenBank/DDBJ databases">
        <title>Salmonella reference genomes for public health.</title>
        <authorList>
            <person name="Robertson J."/>
            <person name="Yoshida C."/>
            <person name="Gurnik S."/>
            <person name="Nash J."/>
        </authorList>
    </citation>
    <scope>NUCLEOTIDE SEQUENCE [LARGE SCALE GENOMIC DNA]</scope>
    <source>
        <strain evidence="1 2">S-1643</strain>
    </source>
</reference>
<dbReference type="Pfam" id="PF10076">
    <property type="entry name" value="Phage_Mu_Gp48"/>
    <property type="match status" value="1"/>
</dbReference>
<evidence type="ECO:0008006" key="3">
    <source>
        <dbReference type="Google" id="ProtNLM"/>
    </source>
</evidence>
<accession>A0A2C9P657</accession>
<gene>
    <name evidence="1" type="ORF">LFZ25_08120</name>
</gene>
<dbReference type="InterPro" id="IPR018755">
    <property type="entry name" value="Phage_Mu_Gp48"/>
</dbReference>
<name>A0A2C9P657_SALET</name>
<dbReference type="Proteomes" id="UP000197157">
    <property type="component" value="Chromosome"/>
</dbReference>
<organism evidence="1 2">
    <name type="scientific">Salmonella enterica subsp. enterica serovar Macclesfield str. S-1643</name>
    <dbReference type="NCBI Taxonomy" id="1242107"/>
    <lineage>
        <taxon>Bacteria</taxon>
        <taxon>Pseudomonadati</taxon>
        <taxon>Pseudomonadota</taxon>
        <taxon>Gammaproteobacteria</taxon>
        <taxon>Enterobacterales</taxon>
        <taxon>Enterobacteriaceae</taxon>
        <taxon>Salmonella</taxon>
    </lineage>
</organism>
<proteinExistence type="predicted"/>
<dbReference type="AlphaFoldDB" id="A0A2C9P657"/>
<sequence>MTRSPYQGAFLALLPTGKAWNKQPYGTLGRLSWALSDSVEQADSTATQLLKERFPSTAVMLLEDWENFLGLPDCTSESGTMRERQSVAANKMRMVGSLNRRFYEWLVAQYGYRVRLTDSDEGQYTTVVNVLNSVTYRNATVLDNVLTPLRVYDSGALECLLEKYKPAHQIYKFIYPDED</sequence>
<dbReference type="EMBL" id="CP022117">
    <property type="protein sequence ID" value="ASG18932.1"/>
    <property type="molecule type" value="Genomic_DNA"/>
</dbReference>
<evidence type="ECO:0000313" key="1">
    <source>
        <dbReference type="EMBL" id="ASG18932.1"/>
    </source>
</evidence>
<evidence type="ECO:0000313" key="2">
    <source>
        <dbReference type="Proteomes" id="UP000197157"/>
    </source>
</evidence>
<protein>
    <recommendedName>
        <fullName evidence="3">DUF2313 domain-containing protein</fullName>
    </recommendedName>
</protein>